<dbReference type="Proteomes" id="UP000290092">
    <property type="component" value="Unassembled WGS sequence"/>
</dbReference>
<dbReference type="InterPro" id="IPR000160">
    <property type="entry name" value="GGDEF_dom"/>
</dbReference>
<keyword evidence="6" id="KW-1185">Reference proteome</keyword>
<dbReference type="EMBL" id="NXID01000033">
    <property type="protein sequence ID" value="RXK15226.1"/>
    <property type="molecule type" value="Genomic_DNA"/>
</dbReference>
<feature type="domain" description="GGDEF" evidence="4">
    <location>
        <begin position="344"/>
        <end position="476"/>
    </location>
</feature>
<accession>A0AAX2AIF2</accession>
<dbReference type="SMART" id="SM00267">
    <property type="entry name" value="GGDEF"/>
    <property type="match status" value="1"/>
</dbReference>
<dbReference type="NCBIfam" id="TIGR00254">
    <property type="entry name" value="GGDEF"/>
    <property type="match status" value="1"/>
</dbReference>
<evidence type="ECO:0000259" key="4">
    <source>
        <dbReference type="PROSITE" id="PS50887"/>
    </source>
</evidence>
<dbReference type="PANTHER" id="PTHR45138:SF9">
    <property type="entry name" value="DIGUANYLATE CYCLASE DGCM-RELATED"/>
    <property type="match status" value="1"/>
</dbReference>
<feature type="transmembrane region" description="Helical" evidence="3">
    <location>
        <begin position="260"/>
        <end position="279"/>
    </location>
</feature>
<comment type="catalytic activity">
    <reaction evidence="2">
        <text>2 GTP = 3',3'-c-di-GMP + 2 diphosphate</text>
        <dbReference type="Rhea" id="RHEA:24898"/>
        <dbReference type="ChEBI" id="CHEBI:33019"/>
        <dbReference type="ChEBI" id="CHEBI:37565"/>
        <dbReference type="ChEBI" id="CHEBI:58805"/>
        <dbReference type="EC" id="2.7.7.65"/>
    </reaction>
</comment>
<gene>
    <name evidence="5" type="ORF">CP985_09635</name>
</gene>
<dbReference type="SUPFAM" id="SSF55073">
    <property type="entry name" value="Nucleotide cyclase"/>
    <property type="match status" value="1"/>
</dbReference>
<dbReference type="InterPro" id="IPR029787">
    <property type="entry name" value="Nucleotide_cyclase"/>
</dbReference>
<sequence length="476" mass="56410">MTKKVKLKIIFVSAFIAILTLMYNVSHKYFIDNYESIETIHNQKSVKDLIKNLNMQLDFINSSVKTFSKWDSAYSFLQNSNNSFIYENFRDGTKTLNNLSIDFLIYTDLKNNIKHCSCEKNEELNSEFYKKVIRLLSGTKEVQSIFKHRQDIVYILKSKVLMTDFKGNEVGYLYAGKFFNKSLFKYINTSFASLELVHKELYEYDDAVSYNSLNNIRYKTIKTNSTIYNYLELRDYNNRYIATIKTTSYRDYVLEGRKTVLLFNIIIAIILLIIFYLAYRYQMILHNYTEKLEYSVAKRTQELERSNKELHELAYKDYLTKIDNRRSFFLKVDKLLKDNIFRKDLVHIVMIDIDNFKQINDKYSHDIGDLVLKEFSKILQNNISHKDLCARLGGEEFVLAFTDISTKEVLFKVEKIREETQRTKIKIAENKDLYFTASFGISDNKKTNNIDKILHKADAFLYEVKKSGKNNIRYRE</sequence>
<dbReference type="AlphaFoldDB" id="A0AAX2AIF2"/>
<protein>
    <recommendedName>
        <fullName evidence="1">diguanylate cyclase</fullName>
        <ecNumber evidence="1">2.7.7.65</ecNumber>
    </recommendedName>
</protein>
<evidence type="ECO:0000313" key="6">
    <source>
        <dbReference type="Proteomes" id="UP000290092"/>
    </source>
</evidence>
<name>A0AAX2AIF2_9BACT</name>
<dbReference type="RefSeq" id="WP_114842053.1">
    <property type="nucleotide sequence ID" value="NZ_CP031219.1"/>
</dbReference>
<dbReference type="InterPro" id="IPR050469">
    <property type="entry name" value="Diguanylate_Cyclase"/>
</dbReference>
<reference evidence="5 6" key="1">
    <citation type="submission" date="2017-09" db="EMBL/GenBank/DDBJ databases">
        <title>Genomics of the genus Arcobacter.</title>
        <authorList>
            <person name="Perez-Cataluna A."/>
            <person name="Figueras M.J."/>
            <person name="Salas-Masso N."/>
        </authorList>
    </citation>
    <scope>NUCLEOTIDE SEQUENCE [LARGE SCALE GENOMIC DNA]</scope>
    <source>
        <strain evidence="5 6">CECT 7386</strain>
    </source>
</reference>
<dbReference type="FunFam" id="3.30.70.270:FF:000001">
    <property type="entry name" value="Diguanylate cyclase domain protein"/>
    <property type="match status" value="1"/>
</dbReference>
<dbReference type="PROSITE" id="PS50887">
    <property type="entry name" value="GGDEF"/>
    <property type="match status" value="1"/>
</dbReference>
<evidence type="ECO:0000256" key="3">
    <source>
        <dbReference type="SAM" id="Phobius"/>
    </source>
</evidence>
<feature type="transmembrane region" description="Helical" evidence="3">
    <location>
        <begin position="7"/>
        <end position="25"/>
    </location>
</feature>
<keyword evidence="3" id="KW-0812">Transmembrane</keyword>
<dbReference type="CDD" id="cd01949">
    <property type="entry name" value="GGDEF"/>
    <property type="match status" value="1"/>
</dbReference>
<organism evidence="5 6">
    <name type="scientific">Malaciobacter mytili LMG 24559</name>
    <dbReference type="NCBI Taxonomy" id="1032238"/>
    <lineage>
        <taxon>Bacteria</taxon>
        <taxon>Pseudomonadati</taxon>
        <taxon>Campylobacterota</taxon>
        <taxon>Epsilonproteobacteria</taxon>
        <taxon>Campylobacterales</taxon>
        <taxon>Arcobacteraceae</taxon>
        <taxon>Malaciobacter</taxon>
    </lineage>
</organism>
<keyword evidence="3" id="KW-1133">Transmembrane helix</keyword>
<dbReference type="InterPro" id="IPR043128">
    <property type="entry name" value="Rev_trsase/Diguanyl_cyclase"/>
</dbReference>
<dbReference type="Pfam" id="PF00990">
    <property type="entry name" value="GGDEF"/>
    <property type="match status" value="1"/>
</dbReference>
<dbReference type="InterPro" id="IPR007892">
    <property type="entry name" value="CHASE4"/>
</dbReference>
<dbReference type="Gene3D" id="3.30.70.270">
    <property type="match status" value="1"/>
</dbReference>
<evidence type="ECO:0000313" key="5">
    <source>
        <dbReference type="EMBL" id="RXK15226.1"/>
    </source>
</evidence>
<dbReference type="Pfam" id="PF05228">
    <property type="entry name" value="CHASE4"/>
    <property type="match status" value="1"/>
</dbReference>
<comment type="caution">
    <text evidence="5">The sequence shown here is derived from an EMBL/GenBank/DDBJ whole genome shotgun (WGS) entry which is preliminary data.</text>
</comment>
<evidence type="ECO:0000256" key="2">
    <source>
        <dbReference type="ARBA" id="ARBA00034247"/>
    </source>
</evidence>
<evidence type="ECO:0000256" key="1">
    <source>
        <dbReference type="ARBA" id="ARBA00012528"/>
    </source>
</evidence>
<keyword evidence="3" id="KW-0472">Membrane</keyword>
<proteinExistence type="predicted"/>
<dbReference type="KEGG" id="amyt:AMYT_1631"/>
<dbReference type="GO" id="GO:0052621">
    <property type="term" value="F:diguanylate cyclase activity"/>
    <property type="evidence" value="ECO:0007669"/>
    <property type="project" value="UniProtKB-EC"/>
</dbReference>
<dbReference type="PANTHER" id="PTHR45138">
    <property type="entry name" value="REGULATORY COMPONENTS OF SENSORY TRANSDUCTION SYSTEM"/>
    <property type="match status" value="1"/>
</dbReference>
<dbReference type="EC" id="2.7.7.65" evidence="1"/>